<evidence type="ECO:0000313" key="3">
    <source>
        <dbReference type="EMBL" id="AJT42766.1"/>
    </source>
</evidence>
<keyword evidence="4" id="KW-1185">Reference proteome</keyword>
<organism evidence="3 4">
    <name type="scientific">Psychromicrobium lacuslunae</name>
    <dbReference type="NCBI Taxonomy" id="1618207"/>
    <lineage>
        <taxon>Bacteria</taxon>
        <taxon>Bacillati</taxon>
        <taxon>Actinomycetota</taxon>
        <taxon>Actinomycetes</taxon>
        <taxon>Micrococcales</taxon>
        <taxon>Micrococcaceae</taxon>
        <taxon>Psychromicrobium</taxon>
    </lineage>
</organism>
<dbReference type="PATRIC" id="fig|1618207.4.peg.217"/>
<name>A0A0D4C321_9MICC</name>
<feature type="domain" description="Pyrroline-5-carboxylate reductase catalytic N-terminal" evidence="2">
    <location>
        <begin position="4"/>
        <end position="92"/>
    </location>
</feature>
<dbReference type="KEGG" id="ari:UM93_01055"/>
<reference evidence="3 4" key="1">
    <citation type="journal article" date="2015" name="Genome Announc.">
        <title>Complete Genome Sequencing of Protease-Producing Novel Arthrobacter sp. Strain IHBB 11108 Using PacBio Single-Molecule Real-Time Sequencing Technology.</title>
        <authorList>
            <person name="Kiran S."/>
            <person name="Swarnkar M.K."/>
            <person name="Pal M."/>
            <person name="Thakur R."/>
            <person name="Tewari R."/>
            <person name="Singh A.K."/>
            <person name="Gulati A."/>
        </authorList>
    </citation>
    <scope>NUCLEOTIDE SEQUENCE [LARGE SCALE GENOMIC DNA]</scope>
    <source>
        <strain evidence="3 4">IHBB 11108</strain>
    </source>
</reference>
<dbReference type="PANTHER" id="PTHR14239">
    <property type="entry name" value="DUDULIN-RELATED"/>
    <property type="match status" value="1"/>
</dbReference>
<gene>
    <name evidence="3" type="ORF">UM93_01055</name>
</gene>
<proteinExistence type="predicted"/>
<dbReference type="PANTHER" id="PTHR14239:SF10">
    <property type="entry name" value="REDUCTASE"/>
    <property type="match status" value="1"/>
</dbReference>
<dbReference type="GO" id="GO:0016491">
    <property type="term" value="F:oxidoreductase activity"/>
    <property type="evidence" value="ECO:0007669"/>
    <property type="project" value="UniProtKB-KW"/>
</dbReference>
<sequence>MTTLGLIGSGNIGSALAKLAVNNGYQVVLSNSRGPETLQDLVASLGPNARAATPAEAAAAGDIVVVTVPLKAYRQVPVEPLAGKIVIDTNNYYPQRDGQIAELNSEETTVSELLQQHLPSSSVVKAFNNIAAADLITDGTLAGTEHRRALPIAGDDEAAKKTVTDLIDLFGFDVIDAGALSEGWRFQRDTAAYVSSFTVLTLRVALAAAKRYSED</sequence>
<keyword evidence="1" id="KW-0560">Oxidoreductase</keyword>
<dbReference type="Proteomes" id="UP000061839">
    <property type="component" value="Chromosome"/>
</dbReference>
<dbReference type="EMBL" id="CP011005">
    <property type="protein sequence ID" value="AJT42766.1"/>
    <property type="molecule type" value="Genomic_DNA"/>
</dbReference>
<dbReference type="SUPFAM" id="SSF51735">
    <property type="entry name" value="NAD(P)-binding Rossmann-fold domains"/>
    <property type="match status" value="1"/>
</dbReference>
<dbReference type="InterPro" id="IPR036291">
    <property type="entry name" value="NAD(P)-bd_dom_sf"/>
</dbReference>
<dbReference type="InterPro" id="IPR028939">
    <property type="entry name" value="P5C_Rdtase_cat_N"/>
</dbReference>
<dbReference type="Pfam" id="PF03807">
    <property type="entry name" value="F420_oxidored"/>
    <property type="match status" value="1"/>
</dbReference>
<protein>
    <submittedName>
        <fullName evidence="3">NADP oxidoreductase</fullName>
    </submittedName>
</protein>
<evidence type="ECO:0000313" key="4">
    <source>
        <dbReference type="Proteomes" id="UP000061839"/>
    </source>
</evidence>
<evidence type="ECO:0000256" key="1">
    <source>
        <dbReference type="ARBA" id="ARBA00023002"/>
    </source>
</evidence>
<dbReference type="HOGENOM" id="CLU_076368_0_2_11"/>
<dbReference type="InterPro" id="IPR051267">
    <property type="entry name" value="STEAP_metalloreductase"/>
</dbReference>
<dbReference type="STRING" id="1618207.UM93_01055"/>
<dbReference type="Gene3D" id="3.40.50.720">
    <property type="entry name" value="NAD(P)-binding Rossmann-like Domain"/>
    <property type="match status" value="1"/>
</dbReference>
<dbReference type="OrthoDB" id="1523398at2"/>
<accession>A0A0D4C321</accession>
<dbReference type="AlphaFoldDB" id="A0A0D4C321"/>
<evidence type="ECO:0000259" key="2">
    <source>
        <dbReference type="Pfam" id="PF03807"/>
    </source>
</evidence>